<dbReference type="Gene3D" id="6.10.340.10">
    <property type="match status" value="1"/>
</dbReference>
<evidence type="ECO:0000256" key="5">
    <source>
        <dbReference type="ARBA" id="ARBA00022679"/>
    </source>
</evidence>
<dbReference type="InterPro" id="IPR003660">
    <property type="entry name" value="HAMP_dom"/>
</dbReference>
<dbReference type="SMART" id="SM00387">
    <property type="entry name" value="HATPase_c"/>
    <property type="match status" value="1"/>
</dbReference>
<keyword evidence="8 11" id="KW-1133">Transmembrane helix</keyword>
<keyword evidence="5" id="KW-0808">Transferase</keyword>
<dbReference type="InterPro" id="IPR036890">
    <property type="entry name" value="HATPase_C_sf"/>
</dbReference>
<dbReference type="Pfam" id="PF00672">
    <property type="entry name" value="HAMP"/>
    <property type="match status" value="1"/>
</dbReference>
<dbReference type="SUPFAM" id="SSF47384">
    <property type="entry name" value="Homodimeric domain of signal transducing histidine kinase"/>
    <property type="match status" value="1"/>
</dbReference>
<protein>
    <recommendedName>
        <fullName evidence="3">histidine kinase</fullName>
        <ecNumber evidence="3">2.7.13.3</ecNumber>
    </recommendedName>
</protein>
<evidence type="ECO:0000256" key="2">
    <source>
        <dbReference type="ARBA" id="ARBA00004236"/>
    </source>
</evidence>
<dbReference type="InterPro" id="IPR036097">
    <property type="entry name" value="HisK_dim/P_sf"/>
</dbReference>
<evidence type="ECO:0000256" key="6">
    <source>
        <dbReference type="ARBA" id="ARBA00022692"/>
    </source>
</evidence>
<evidence type="ECO:0000256" key="9">
    <source>
        <dbReference type="ARBA" id="ARBA00023012"/>
    </source>
</evidence>
<dbReference type="PROSITE" id="PS50109">
    <property type="entry name" value="HIS_KIN"/>
    <property type="match status" value="1"/>
</dbReference>
<proteinExistence type="predicted"/>
<evidence type="ECO:0000256" key="8">
    <source>
        <dbReference type="ARBA" id="ARBA00022989"/>
    </source>
</evidence>
<feature type="domain" description="Histidine kinase" evidence="12">
    <location>
        <begin position="136"/>
        <end position="350"/>
    </location>
</feature>
<dbReference type="Pfam" id="PF00512">
    <property type="entry name" value="HisKA"/>
    <property type="match status" value="1"/>
</dbReference>
<dbReference type="Gene3D" id="3.30.565.10">
    <property type="entry name" value="Histidine kinase-like ATPase, C-terminal domain"/>
    <property type="match status" value="1"/>
</dbReference>
<dbReference type="STRING" id="1136941.ACH46_13955"/>
<evidence type="ECO:0000313" key="15">
    <source>
        <dbReference type="Proteomes" id="UP000063789"/>
    </source>
</evidence>
<reference evidence="15" key="1">
    <citation type="submission" date="2015-06" db="EMBL/GenBank/DDBJ databases">
        <title>Complete genome sequence and metabolic analysis of phthalate degradation pathway in Gordonia sp. QH-11.</title>
        <authorList>
            <person name="Jin D."/>
            <person name="Kong X."/>
            <person name="Bai Z."/>
        </authorList>
    </citation>
    <scope>NUCLEOTIDE SEQUENCE [LARGE SCALE GENOMIC DNA]</scope>
    <source>
        <strain evidence="15">QH-11</strain>
    </source>
</reference>
<gene>
    <name evidence="14" type="ORF">ACH46_13955</name>
</gene>
<dbReference type="SMART" id="SM00388">
    <property type="entry name" value="HisKA"/>
    <property type="match status" value="1"/>
</dbReference>
<dbReference type="PANTHER" id="PTHR45436">
    <property type="entry name" value="SENSOR HISTIDINE KINASE YKOH"/>
    <property type="match status" value="1"/>
</dbReference>
<evidence type="ECO:0000313" key="14">
    <source>
        <dbReference type="EMBL" id="ALG85380.1"/>
    </source>
</evidence>
<dbReference type="InterPro" id="IPR005467">
    <property type="entry name" value="His_kinase_dom"/>
</dbReference>
<evidence type="ECO:0000256" key="3">
    <source>
        <dbReference type="ARBA" id="ARBA00012438"/>
    </source>
</evidence>
<dbReference type="FunFam" id="3.30.565.10:FF:000006">
    <property type="entry name" value="Sensor histidine kinase WalK"/>
    <property type="match status" value="1"/>
</dbReference>
<accession>A0A0N9NE45</accession>
<evidence type="ECO:0000259" key="13">
    <source>
        <dbReference type="PROSITE" id="PS50885"/>
    </source>
</evidence>
<evidence type="ECO:0000256" key="4">
    <source>
        <dbReference type="ARBA" id="ARBA00022553"/>
    </source>
</evidence>
<dbReference type="InterPro" id="IPR050428">
    <property type="entry name" value="TCS_sensor_his_kinase"/>
</dbReference>
<name>A0A0N9NE45_9ACTN</name>
<evidence type="ECO:0000256" key="7">
    <source>
        <dbReference type="ARBA" id="ARBA00022777"/>
    </source>
</evidence>
<dbReference type="CDD" id="cd00075">
    <property type="entry name" value="HATPase"/>
    <property type="match status" value="1"/>
</dbReference>
<dbReference type="PANTHER" id="PTHR45436:SF5">
    <property type="entry name" value="SENSOR HISTIDINE KINASE TRCS"/>
    <property type="match status" value="1"/>
</dbReference>
<dbReference type="SUPFAM" id="SSF55874">
    <property type="entry name" value="ATPase domain of HSP90 chaperone/DNA topoisomerase II/histidine kinase"/>
    <property type="match status" value="1"/>
</dbReference>
<keyword evidence="10 11" id="KW-0472">Membrane</keyword>
<organism evidence="14 15">
    <name type="scientific">Gordonia phthalatica</name>
    <dbReference type="NCBI Taxonomy" id="1136941"/>
    <lineage>
        <taxon>Bacteria</taxon>
        <taxon>Bacillati</taxon>
        <taxon>Actinomycetota</taxon>
        <taxon>Actinomycetes</taxon>
        <taxon>Mycobacteriales</taxon>
        <taxon>Gordoniaceae</taxon>
        <taxon>Gordonia</taxon>
    </lineage>
</organism>
<comment type="subcellular location">
    <subcellularLocation>
        <location evidence="2">Cell membrane</location>
    </subcellularLocation>
</comment>
<comment type="catalytic activity">
    <reaction evidence="1">
        <text>ATP + protein L-histidine = ADP + protein N-phospho-L-histidine.</text>
        <dbReference type="EC" id="2.7.13.3"/>
    </reaction>
</comment>
<keyword evidence="7 14" id="KW-0418">Kinase</keyword>
<keyword evidence="15" id="KW-1185">Reference proteome</keyword>
<evidence type="ECO:0000256" key="11">
    <source>
        <dbReference type="SAM" id="Phobius"/>
    </source>
</evidence>
<dbReference type="GO" id="GO:0000155">
    <property type="term" value="F:phosphorelay sensor kinase activity"/>
    <property type="evidence" value="ECO:0007669"/>
    <property type="project" value="InterPro"/>
</dbReference>
<dbReference type="PRINTS" id="PR00344">
    <property type="entry name" value="BCTRLSENSOR"/>
</dbReference>
<keyword evidence="9" id="KW-0902">Two-component regulatory system</keyword>
<dbReference type="CDD" id="cd00082">
    <property type="entry name" value="HisKA"/>
    <property type="match status" value="1"/>
</dbReference>
<dbReference type="SMART" id="SM00304">
    <property type="entry name" value="HAMP"/>
    <property type="match status" value="1"/>
</dbReference>
<dbReference type="AlphaFoldDB" id="A0A0N9NE45"/>
<dbReference type="RefSeq" id="WP_062393461.1">
    <property type="nucleotide sequence ID" value="NZ_CP011853.1"/>
</dbReference>
<dbReference type="PATRIC" id="fig|1136941.3.peg.2850"/>
<dbReference type="PROSITE" id="PS50885">
    <property type="entry name" value="HAMP"/>
    <property type="match status" value="1"/>
</dbReference>
<dbReference type="GO" id="GO:0005886">
    <property type="term" value="C:plasma membrane"/>
    <property type="evidence" value="ECO:0007669"/>
    <property type="project" value="UniProtKB-SubCell"/>
</dbReference>
<evidence type="ECO:0000256" key="10">
    <source>
        <dbReference type="ARBA" id="ARBA00023136"/>
    </source>
</evidence>
<feature type="domain" description="HAMP" evidence="13">
    <location>
        <begin position="75"/>
        <end position="128"/>
    </location>
</feature>
<dbReference type="Proteomes" id="UP000063789">
    <property type="component" value="Chromosome"/>
</dbReference>
<dbReference type="InterPro" id="IPR004358">
    <property type="entry name" value="Sig_transdc_His_kin-like_C"/>
</dbReference>
<reference evidence="14 15" key="2">
    <citation type="journal article" date="2017" name="Int. J. Syst. Evol. Microbiol.">
        <title>Gordonia phthalatica sp. nov., a di-n-butyl phthalate-degrading bacterium isolated from activated sludge.</title>
        <authorList>
            <person name="Jin D."/>
            <person name="Kong X."/>
            <person name="Jia M."/>
            <person name="Yu X."/>
            <person name="Wang X."/>
            <person name="Zhuang X."/>
            <person name="Deng Y."/>
            <person name="Bai Z."/>
        </authorList>
    </citation>
    <scope>NUCLEOTIDE SEQUENCE [LARGE SCALE GENOMIC DNA]</scope>
    <source>
        <strain evidence="14 15">QH-11</strain>
    </source>
</reference>
<dbReference type="EMBL" id="CP011853">
    <property type="protein sequence ID" value="ALG85380.1"/>
    <property type="molecule type" value="Genomic_DNA"/>
</dbReference>
<dbReference type="Gene3D" id="1.10.287.130">
    <property type="match status" value="1"/>
</dbReference>
<keyword evidence="6 11" id="KW-0812">Transmembrane</keyword>
<feature type="transmembrane region" description="Helical" evidence="11">
    <location>
        <begin position="55"/>
        <end position="74"/>
    </location>
</feature>
<dbReference type="InterPro" id="IPR003661">
    <property type="entry name" value="HisK_dim/P_dom"/>
</dbReference>
<dbReference type="Pfam" id="PF02518">
    <property type="entry name" value="HATPase_c"/>
    <property type="match status" value="1"/>
</dbReference>
<dbReference type="EC" id="2.7.13.3" evidence="3"/>
<keyword evidence="4" id="KW-0597">Phosphoprotein</keyword>
<evidence type="ECO:0000256" key="1">
    <source>
        <dbReference type="ARBA" id="ARBA00000085"/>
    </source>
</evidence>
<evidence type="ECO:0000259" key="12">
    <source>
        <dbReference type="PROSITE" id="PS50109"/>
    </source>
</evidence>
<sequence length="350" mass="37019">MAAVFIATAGGALLIGWFIAPGIFHDHLHQAGISEDSMEAMHVEWAFADTVRWSWGVAAGVAALLTLALGWYLARRVQRTMSAVVQSTERIADGRYDSRVDGGGIGREFDQLAVAVNRLAETLGDTEATRRRMLSDLAHEMRTPLATIDSYLEAIEDGVRQPDADTMAILHDGADRLRRLAEDVSAVSRAQEGAMSVVPESITDRALIDAAVDAVAEAYAAKGVNLRVDVASPTPLTVDPARIGQVLGNLLTNALRHTPAGGTVRVDARSDGESLLITVADDGDGIAPEHLAHVFDRFYRADTARDRDHGGSGIGLTIARALAQAHGGDLTAASDGAGTGSAFAVRLPRT</sequence>
<dbReference type="InterPro" id="IPR003594">
    <property type="entry name" value="HATPase_dom"/>
</dbReference>
<dbReference type="OrthoDB" id="9757990at2"/>
<dbReference type="CDD" id="cd06225">
    <property type="entry name" value="HAMP"/>
    <property type="match status" value="1"/>
</dbReference>
<dbReference type="KEGG" id="goq:ACH46_13955"/>